<evidence type="ECO:0000313" key="5">
    <source>
        <dbReference type="Proteomes" id="UP001501710"/>
    </source>
</evidence>
<dbReference type="InterPro" id="IPR036365">
    <property type="entry name" value="PGBD-like_sf"/>
</dbReference>
<dbReference type="SUPFAM" id="SSF47090">
    <property type="entry name" value="PGBD-like"/>
    <property type="match status" value="1"/>
</dbReference>
<evidence type="ECO:0000256" key="2">
    <source>
        <dbReference type="SAM" id="Phobius"/>
    </source>
</evidence>
<reference evidence="5" key="1">
    <citation type="journal article" date="2019" name="Int. J. Syst. Evol. Microbiol.">
        <title>The Global Catalogue of Microorganisms (GCM) 10K type strain sequencing project: providing services to taxonomists for standard genome sequencing and annotation.</title>
        <authorList>
            <consortium name="The Broad Institute Genomics Platform"/>
            <consortium name="The Broad Institute Genome Sequencing Center for Infectious Disease"/>
            <person name="Wu L."/>
            <person name="Ma J."/>
        </authorList>
    </citation>
    <scope>NUCLEOTIDE SEQUENCE [LARGE SCALE GENOMIC DNA]</scope>
    <source>
        <strain evidence="5">JCM 17440</strain>
    </source>
</reference>
<keyword evidence="2" id="KW-0472">Membrane</keyword>
<dbReference type="Gene3D" id="1.10.101.10">
    <property type="entry name" value="PGBD-like superfamily/PGBD"/>
    <property type="match status" value="1"/>
</dbReference>
<dbReference type="PANTHER" id="PTHR30469:SF15">
    <property type="entry name" value="HLYD FAMILY OF SECRETION PROTEINS"/>
    <property type="match status" value="1"/>
</dbReference>
<feature type="compositionally biased region" description="Low complexity" evidence="1">
    <location>
        <begin position="190"/>
        <end position="202"/>
    </location>
</feature>
<dbReference type="Proteomes" id="UP001501710">
    <property type="component" value="Unassembled WGS sequence"/>
</dbReference>
<keyword evidence="2" id="KW-1133">Transmembrane helix</keyword>
<keyword evidence="5" id="KW-1185">Reference proteome</keyword>
<proteinExistence type="predicted"/>
<evidence type="ECO:0000256" key="1">
    <source>
        <dbReference type="SAM" id="MobiDB-lite"/>
    </source>
</evidence>
<dbReference type="InterPro" id="IPR036366">
    <property type="entry name" value="PGBDSf"/>
</dbReference>
<dbReference type="InterPro" id="IPR002477">
    <property type="entry name" value="Peptidoglycan-bd-like"/>
</dbReference>
<dbReference type="PANTHER" id="PTHR30469">
    <property type="entry name" value="MULTIDRUG RESISTANCE PROTEIN MDTA"/>
    <property type="match status" value="1"/>
</dbReference>
<feature type="region of interest" description="Disordered" evidence="1">
    <location>
        <begin position="177"/>
        <end position="209"/>
    </location>
</feature>
<feature type="transmembrane region" description="Helical" evidence="2">
    <location>
        <begin position="12"/>
        <end position="29"/>
    </location>
</feature>
<feature type="domain" description="Peptidoglycan binding-like" evidence="3">
    <location>
        <begin position="134"/>
        <end position="175"/>
    </location>
</feature>
<dbReference type="Gene3D" id="2.40.420.20">
    <property type="match status" value="1"/>
</dbReference>
<dbReference type="Pfam" id="PF01471">
    <property type="entry name" value="PG_binding_1"/>
    <property type="match status" value="1"/>
</dbReference>
<name>A0ABP8C5N5_9ACTN</name>
<dbReference type="EMBL" id="BAABAS010000007">
    <property type="protein sequence ID" value="GAA4234124.1"/>
    <property type="molecule type" value="Genomic_DNA"/>
</dbReference>
<keyword evidence="2" id="KW-0812">Transmembrane</keyword>
<comment type="caution">
    <text evidence="4">The sequence shown here is derived from an EMBL/GenBank/DDBJ whole genome shotgun (WGS) entry which is preliminary data.</text>
</comment>
<evidence type="ECO:0000259" key="3">
    <source>
        <dbReference type="Pfam" id="PF01471"/>
    </source>
</evidence>
<accession>A0ABP8C5N5</accession>
<evidence type="ECO:0000313" key="4">
    <source>
        <dbReference type="EMBL" id="GAA4234124.1"/>
    </source>
</evidence>
<organism evidence="4 5">
    <name type="scientific">Actinomadura meridiana</name>
    <dbReference type="NCBI Taxonomy" id="559626"/>
    <lineage>
        <taxon>Bacteria</taxon>
        <taxon>Bacillati</taxon>
        <taxon>Actinomycetota</taxon>
        <taxon>Actinomycetes</taxon>
        <taxon>Streptosporangiales</taxon>
        <taxon>Thermomonosporaceae</taxon>
        <taxon>Actinomadura</taxon>
    </lineage>
</organism>
<gene>
    <name evidence="4" type="ORF">GCM10022254_38270</name>
</gene>
<protein>
    <recommendedName>
        <fullName evidence="3">Peptidoglycan binding-like domain-containing protein</fullName>
    </recommendedName>
</protein>
<sequence>MANGAGAKRVLIVVFASVVAASGLTWWLGSKVRSPEQAAADARAPKASLITAPVEFRELSKTLVTRGHIRVTHERPVEFEAPDVEGRPLVTSMPLRAGQTVREGMVAVEVAQRPVFLLRGRGPMFRNLTVGSQGRDVSQLQAALGRLGYRTYDRPGHFGQSTATAVKRFYQARGYVPSPSGSGKAGSGTGSATSSPSPSQGGSDKGDPQVGMSEVLFLNDLPARVVKVSARLGKKADGTLLSLTDGGLVAEADLTEEEAGRVELGIWATVEFEGMDRRFTGEVVSVKRRAKDKNGNSFAVRVSGGGDSLPLSLRDEEVKVTFKLSGTAEKARVVPMAAIWAHSDGSTYVQTIDKDGTKRQIRVELGMSIDGFVELIGPRGEPREGDLVIVGEGRS</sequence>